<dbReference type="AlphaFoldDB" id="A0A1I1AZ43"/>
<protein>
    <submittedName>
        <fullName evidence="1">Uncharacterized protein</fullName>
    </submittedName>
</protein>
<evidence type="ECO:0000313" key="2">
    <source>
        <dbReference type="Proteomes" id="UP000198790"/>
    </source>
</evidence>
<name>A0A1I1AZ43_9BACT</name>
<reference evidence="1 2" key="1">
    <citation type="submission" date="2016-10" db="EMBL/GenBank/DDBJ databases">
        <authorList>
            <person name="de Groot N.N."/>
        </authorList>
    </citation>
    <scope>NUCLEOTIDE SEQUENCE [LARGE SCALE GENOMIC DNA]</scope>
    <source>
        <strain evidence="1 2">DSM 23399</strain>
    </source>
</reference>
<keyword evidence="2" id="KW-1185">Reference proteome</keyword>
<proteinExistence type="predicted"/>
<dbReference type="EMBL" id="FOKK01000009">
    <property type="protein sequence ID" value="SFB41708.1"/>
    <property type="molecule type" value="Genomic_DNA"/>
</dbReference>
<dbReference type="Proteomes" id="UP000198790">
    <property type="component" value="Unassembled WGS sequence"/>
</dbReference>
<gene>
    <name evidence="1" type="ORF">SAMN04489723_109146</name>
</gene>
<sequence>MTFLEYFASDVYRYFGSSNIISMVKSFCIIEGARYSFFYD</sequence>
<evidence type="ECO:0000313" key="1">
    <source>
        <dbReference type="EMBL" id="SFB41708.1"/>
    </source>
</evidence>
<organism evidence="1 2">
    <name type="scientific">Algoriphagus aquimarinus</name>
    <dbReference type="NCBI Taxonomy" id="237018"/>
    <lineage>
        <taxon>Bacteria</taxon>
        <taxon>Pseudomonadati</taxon>
        <taxon>Bacteroidota</taxon>
        <taxon>Cytophagia</taxon>
        <taxon>Cytophagales</taxon>
        <taxon>Cyclobacteriaceae</taxon>
        <taxon>Algoriphagus</taxon>
    </lineage>
</organism>
<accession>A0A1I1AZ43</accession>